<sequence>MKSHIAHAEITGCDIEFMQISLDL</sequence>
<organism evidence="1">
    <name type="scientific">Rhizophora mucronata</name>
    <name type="common">Asiatic mangrove</name>
    <dbReference type="NCBI Taxonomy" id="61149"/>
    <lineage>
        <taxon>Eukaryota</taxon>
        <taxon>Viridiplantae</taxon>
        <taxon>Streptophyta</taxon>
        <taxon>Embryophyta</taxon>
        <taxon>Tracheophyta</taxon>
        <taxon>Spermatophyta</taxon>
        <taxon>Magnoliopsida</taxon>
        <taxon>eudicotyledons</taxon>
        <taxon>Gunneridae</taxon>
        <taxon>Pentapetalae</taxon>
        <taxon>rosids</taxon>
        <taxon>fabids</taxon>
        <taxon>Malpighiales</taxon>
        <taxon>Rhizophoraceae</taxon>
        <taxon>Rhizophora</taxon>
    </lineage>
</organism>
<name>A0A2P2NEV8_RHIMU</name>
<proteinExistence type="predicted"/>
<reference evidence="1" key="1">
    <citation type="submission" date="2018-02" db="EMBL/GenBank/DDBJ databases">
        <title>Rhizophora mucronata_Transcriptome.</title>
        <authorList>
            <person name="Meera S.P."/>
            <person name="Sreeshan A."/>
            <person name="Augustine A."/>
        </authorList>
    </citation>
    <scope>NUCLEOTIDE SEQUENCE</scope>
    <source>
        <tissue evidence="1">Leaf</tissue>
    </source>
</reference>
<dbReference type="EMBL" id="GGEC01060510">
    <property type="protein sequence ID" value="MBX40994.1"/>
    <property type="molecule type" value="Transcribed_RNA"/>
</dbReference>
<protein>
    <submittedName>
        <fullName evidence="1">Uncharacterized protein</fullName>
    </submittedName>
</protein>
<dbReference type="AlphaFoldDB" id="A0A2P2NEV8"/>
<evidence type="ECO:0000313" key="1">
    <source>
        <dbReference type="EMBL" id="MBX40994.1"/>
    </source>
</evidence>
<accession>A0A2P2NEV8</accession>